<feature type="compositionally biased region" description="Low complexity" evidence="1">
    <location>
        <begin position="12"/>
        <end position="21"/>
    </location>
</feature>
<dbReference type="Pfam" id="PF05175">
    <property type="entry name" value="MTS"/>
    <property type="match status" value="1"/>
</dbReference>
<dbReference type="Proteomes" id="UP001212152">
    <property type="component" value="Unassembled WGS sequence"/>
</dbReference>
<proteinExistence type="predicted"/>
<evidence type="ECO:0000313" key="4">
    <source>
        <dbReference type="Proteomes" id="UP001212152"/>
    </source>
</evidence>
<dbReference type="GO" id="GO:0032259">
    <property type="term" value="P:methylation"/>
    <property type="evidence" value="ECO:0007669"/>
    <property type="project" value="InterPro"/>
</dbReference>
<organism evidence="3 4">
    <name type="scientific">Geranomyces variabilis</name>
    <dbReference type="NCBI Taxonomy" id="109894"/>
    <lineage>
        <taxon>Eukaryota</taxon>
        <taxon>Fungi</taxon>
        <taxon>Fungi incertae sedis</taxon>
        <taxon>Chytridiomycota</taxon>
        <taxon>Chytridiomycota incertae sedis</taxon>
        <taxon>Chytridiomycetes</taxon>
        <taxon>Spizellomycetales</taxon>
        <taxon>Powellomycetaceae</taxon>
        <taxon>Geranomyces</taxon>
    </lineage>
</organism>
<feature type="region of interest" description="Disordered" evidence="1">
    <location>
        <begin position="1"/>
        <end position="22"/>
    </location>
</feature>
<dbReference type="GO" id="GO:0003676">
    <property type="term" value="F:nucleic acid binding"/>
    <property type="evidence" value="ECO:0007669"/>
    <property type="project" value="InterPro"/>
</dbReference>
<dbReference type="CDD" id="cd02440">
    <property type="entry name" value="AdoMet_MTases"/>
    <property type="match status" value="1"/>
</dbReference>
<dbReference type="Gene3D" id="3.40.50.150">
    <property type="entry name" value="Vaccinia Virus protein VP39"/>
    <property type="match status" value="1"/>
</dbReference>
<evidence type="ECO:0000259" key="2">
    <source>
        <dbReference type="Pfam" id="PF05175"/>
    </source>
</evidence>
<dbReference type="Gene3D" id="1.10.8.10">
    <property type="entry name" value="DNA helicase RuvA subunit, C-terminal domain"/>
    <property type="match status" value="1"/>
</dbReference>
<name>A0AAD5TU21_9FUNG</name>
<dbReference type="SUPFAM" id="SSF53335">
    <property type="entry name" value="S-adenosyl-L-methionine-dependent methyltransferases"/>
    <property type="match status" value="1"/>
</dbReference>
<evidence type="ECO:0000313" key="3">
    <source>
        <dbReference type="EMBL" id="KAJ3184685.1"/>
    </source>
</evidence>
<dbReference type="PANTHER" id="PTHR18895">
    <property type="entry name" value="HEMK METHYLTRANSFERASE"/>
    <property type="match status" value="1"/>
</dbReference>
<evidence type="ECO:0000256" key="1">
    <source>
        <dbReference type="SAM" id="MobiDB-lite"/>
    </source>
</evidence>
<feature type="region of interest" description="Disordered" evidence="1">
    <location>
        <begin position="345"/>
        <end position="374"/>
    </location>
</feature>
<comment type="caution">
    <text evidence="3">The sequence shown here is derived from an EMBL/GenBank/DDBJ whole genome shotgun (WGS) entry which is preliminary data.</text>
</comment>
<feature type="region of interest" description="Disordered" evidence="1">
    <location>
        <begin position="166"/>
        <end position="191"/>
    </location>
</feature>
<dbReference type="InterPro" id="IPR007848">
    <property type="entry name" value="Small_mtfrase_dom"/>
</dbReference>
<keyword evidence="4" id="KW-1185">Reference proteome</keyword>
<dbReference type="PANTHER" id="PTHR18895:SF74">
    <property type="entry name" value="MTRF1L RELEASE FACTOR GLUTAMINE METHYLTRANSFERASE"/>
    <property type="match status" value="1"/>
</dbReference>
<dbReference type="InterPro" id="IPR029063">
    <property type="entry name" value="SAM-dependent_MTases_sf"/>
</dbReference>
<gene>
    <name evidence="3" type="ORF">HDU87_004088</name>
</gene>
<dbReference type="PROSITE" id="PS00092">
    <property type="entry name" value="N6_MTASE"/>
    <property type="match status" value="1"/>
</dbReference>
<dbReference type="EMBL" id="JADGJQ010000003">
    <property type="protein sequence ID" value="KAJ3184685.1"/>
    <property type="molecule type" value="Genomic_DNA"/>
</dbReference>
<accession>A0AAD5TU21</accession>
<dbReference type="GO" id="GO:0005739">
    <property type="term" value="C:mitochondrion"/>
    <property type="evidence" value="ECO:0007669"/>
    <property type="project" value="TreeGrafter"/>
</dbReference>
<dbReference type="AlphaFoldDB" id="A0AAD5TU21"/>
<dbReference type="InterPro" id="IPR050320">
    <property type="entry name" value="N5-glutamine_MTase"/>
</dbReference>
<protein>
    <recommendedName>
        <fullName evidence="2">Methyltransferase small domain-containing protein</fullName>
    </recommendedName>
</protein>
<reference evidence="3" key="1">
    <citation type="submission" date="2020-05" db="EMBL/GenBank/DDBJ databases">
        <title>Phylogenomic resolution of chytrid fungi.</title>
        <authorList>
            <person name="Stajich J.E."/>
            <person name="Amses K."/>
            <person name="Simmons R."/>
            <person name="Seto K."/>
            <person name="Myers J."/>
            <person name="Bonds A."/>
            <person name="Quandt C.A."/>
            <person name="Barry K."/>
            <person name="Liu P."/>
            <person name="Grigoriev I."/>
            <person name="Longcore J.E."/>
            <person name="James T.Y."/>
        </authorList>
    </citation>
    <scope>NUCLEOTIDE SEQUENCE</scope>
    <source>
        <strain evidence="3">JEL0379</strain>
    </source>
</reference>
<dbReference type="GO" id="GO:0008757">
    <property type="term" value="F:S-adenosylmethionine-dependent methyltransferase activity"/>
    <property type="evidence" value="ECO:0007669"/>
    <property type="project" value="UniProtKB-ARBA"/>
</dbReference>
<feature type="compositionally biased region" description="Low complexity" evidence="1">
    <location>
        <begin position="70"/>
        <end position="91"/>
    </location>
</feature>
<sequence>MLAATRRVLAHPSPTSSSPTSAPLYRSLVTRLLPATQNDPPQAARELRWMVETLLSRRHNPAHRFLRPHNNNNNNNTASSPSSPPSSLASAAATAAALPTLTPTELARLSSWISRRVDTHTPLQYLLATQSFCNLDLRVRRPTLIPRWETEEWTMRLASILLQQQTKTPPPLQRPQQQQRPPQRPPPRRPARRRFLRILDLCTGTGCIGLALANAIPHAHVTAGDIHPRAVALARINARRNGLEDRVTAQWVDVFDDGVMRHLVHQNSDNNNNDGGDDDGTNDAAAAAGGKFFDLVVANPPYISPRDLATLDPDVRLWEDVAALVADDDGTEFHARIAACAKDVLLRPKPPPPPSPTVAGAADDDDDDDDTHHHPRLVMEIGEGQGERVKAIVQRQGFSDVVVWKDLAGVDRCVVGY</sequence>
<dbReference type="InterPro" id="IPR002052">
    <property type="entry name" value="DNA_methylase_N6_adenine_CS"/>
</dbReference>
<feature type="domain" description="Methyltransferase small" evidence="2">
    <location>
        <begin position="197"/>
        <end position="257"/>
    </location>
</feature>
<feature type="region of interest" description="Disordered" evidence="1">
    <location>
        <begin position="63"/>
        <end position="91"/>
    </location>
</feature>